<feature type="transmembrane region" description="Helical" evidence="7">
    <location>
        <begin position="200"/>
        <end position="218"/>
    </location>
</feature>
<dbReference type="InParanoid" id="E0VUC9"/>
<dbReference type="EMBL" id="DS235785">
    <property type="protein sequence ID" value="EEB16985.1"/>
    <property type="molecule type" value="Genomic_DNA"/>
</dbReference>
<dbReference type="GO" id="GO:0005337">
    <property type="term" value="F:nucleoside transmembrane transporter activity"/>
    <property type="evidence" value="ECO:0007669"/>
    <property type="project" value="InterPro"/>
</dbReference>
<evidence type="ECO:0000256" key="4">
    <source>
        <dbReference type="ARBA" id="ARBA00022692"/>
    </source>
</evidence>
<accession>E0VUC9</accession>
<dbReference type="RefSeq" id="XP_002429723.1">
    <property type="nucleotide sequence ID" value="XM_002429678.1"/>
</dbReference>
<dbReference type="Pfam" id="PF01733">
    <property type="entry name" value="Nucleoside_tran"/>
    <property type="match status" value="2"/>
</dbReference>
<feature type="transmembrane region" description="Helical" evidence="7">
    <location>
        <begin position="378"/>
        <end position="397"/>
    </location>
</feature>
<dbReference type="eggNOG" id="KOG1479">
    <property type="taxonomic scope" value="Eukaryota"/>
</dbReference>
<evidence type="ECO:0000313" key="10">
    <source>
        <dbReference type="Proteomes" id="UP000009046"/>
    </source>
</evidence>
<dbReference type="EMBL" id="AAZO01005477">
    <property type="status" value="NOT_ANNOTATED_CDS"/>
    <property type="molecule type" value="Genomic_DNA"/>
</dbReference>
<dbReference type="OMA" id="ARGMNEF"/>
<reference evidence="8" key="2">
    <citation type="submission" date="2007-04" db="EMBL/GenBank/DDBJ databases">
        <title>The genome of the human body louse.</title>
        <authorList>
            <consortium name="The Human Body Louse Genome Consortium"/>
            <person name="Kirkness E."/>
            <person name="Walenz B."/>
            <person name="Hass B."/>
            <person name="Bruggner R."/>
            <person name="Strausberg R."/>
        </authorList>
    </citation>
    <scope>NUCLEOTIDE SEQUENCE</scope>
    <source>
        <strain evidence="8">USDA</strain>
    </source>
</reference>
<dbReference type="CTD" id="8230006"/>
<feature type="transmembrane region" description="Helical" evidence="7">
    <location>
        <begin position="345"/>
        <end position="366"/>
    </location>
</feature>
<keyword evidence="10" id="KW-1185">Reference proteome</keyword>
<name>E0VUC9_PEDHC</name>
<feature type="transmembrane region" description="Helical" evidence="7">
    <location>
        <begin position="37"/>
        <end position="60"/>
    </location>
</feature>
<evidence type="ECO:0000256" key="6">
    <source>
        <dbReference type="ARBA" id="ARBA00023136"/>
    </source>
</evidence>
<proteinExistence type="inferred from homology"/>
<dbReference type="VEuPathDB" id="VectorBase:PHUM449120"/>
<keyword evidence="5 7" id="KW-1133">Transmembrane helix</keyword>
<dbReference type="PANTHER" id="PTHR10332">
    <property type="entry name" value="EQUILIBRATIVE NUCLEOSIDE TRANSPORTER"/>
    <property type="match status" value="1"/>
</dbReference>
<reference evidence="8" key="1">
    <citation type="submission" date="2007-04" db="EMBL/GenBank/DDBJ databases">
        <title>Annotation of Pediculus humanus corporis strain USDA.</title>
        <authorList>
            <person name="Kirkness E."/>
            <person name="Hannick L."/>
            <person name="Hass B."/>
            <person name="Bruggner R."/>
            <person name="Lawson D."/>
            <person name="Bidwell S."/>
            <person name="Joardar V."/>
            <person name="Caler E."/>
            <person name="Walenz B."/>
            <person name="Inman J."/>
            <person name="Schobel S."/>
            <person name="Galinsky K."/>
            <person name="Amedeo P."/>
            <person name="Strausberg R."/>
        </authorList>
    </citation>
    <scope>NUCLEOTIDE SEQUENCE</scope>
    <source>
        <strain evidence="8">USDA</strain>
    </source>
</reference>
<evidence type="ECO:0000256" key="5">
    <source>
        <dbReference type="ARBA" id="ARBA00022989"/>
    </source>
</evidence>
<feature type="transmembrane region" description="Helical" evidence="7">
    <location>
        <begin position="481"/>
        <end position="501"/>
    </location>
</feature>
<feature type="transmembrane region" description="Helical" evidence="7">
    <location>
        <begin position="440"/>
        <end position="461"/>
    </location>
</feature>
<evidence type="ECO:0000313" key="8">
    <source>
        <dbReference type="EMBL" id="EEB16985.1"/>
    </source>
</evidence>
<keyword evidence="4 7" id="KW-0812">Transmembrane</keyword>
<dbReference type="GO" id="GO:0008504">
    <property type="term" value="F:monoamine transmembrane transporter activity"/>
    <property type="evidence" value="ECO:0007669"/>
    <property type="project" value="TreeGrafter"/>
</dbReference>
<comment type="similarity">
    <text evidence="2">Belongs to the SLC29A/ENT transporter (TC 2.A.57) family.</text>
</comment>
<dbReference type="OrthoDB" id="10014563at2759"/>
<dbReference type="EnsemblMetazoa" id="PHUM449120-RA">
    <property type="protein sequence ID" value="PHUM449120-PA"/>
    <property type="gene ID" value="PHUM449120"/>
</dbReference>
<dbReference type="FunCoup" id="E0VUC9">
    <property type="interactions" value="148"/>
</dbReference>
<reference evidence="9" key="3">
    <citation type="submission" date="2021-02" db="UniProtKB">
        <authorList>
            <consortium name="EnsemblMetazoa"/>
        </authorList>
    </citation>
    <scope>IDENTIFICATION</scope>
    <source>
        <strain evidence="9">USDA</strain>
    </source>
</reference>
<keyword evidence="3" id="KW-0813">Transport</keyword>
<protein>
    <submittedName>
        <fullName evidence="8 9">Equilibrative nucleoside transporter, putative</fullName>
    </submittedName>
</protein>
<dbReference type="GO" id="GO:0005886">
    <property type="term" value="C:plasma membrane"/>
    <property type="evidence" value="ECO:0007669"/>
    <property type="project" value="TreeGrafter"/>
</dbReference>
<feature type="transmembrane region" description="Helical" evidence="7">
    <location>
        <begin position="170"/>
        <end position="188"/>
    </location>
</feature>
<dbReference type="PANTHER" id="PTHR10332:SF10">
    <property type="entry name" value="EQUILIBRATIVE NUCLEOSIDE TRANSPORTER 4"/>
    <property type="match status" value="1"/>
</dbReference>
<evidence type="ECO:0000256" key="2">
    <source>
        <dbReference type="ARBA" id="ARBA00007965"/>
    </source>
</evidence>
<evidence type="ECO:0000256" key="1">
    <source>
        <dbReference type="ARBA" id="ARBA00004141"/>
    </source>
</evidence>
<sequence length="576" mass="63384">MDENLSRGYIQLGKTVHDFRFNSGFSHLTPPVDKFNIVYYALILAGTGFLLPYNSFTIAVDYFQSRYPGTTIVFDISLVYIVMAFFAVLGNNILVETLSLNTRITFGYLISFFTLLFAVIFGEIWWEVFGPNTTYTMTLVAVAVVALGCTVQQSSFYGYTSMLPSRYTQAVMAGESAAGLLVSLNRIITKSLIDDQRLNTLIFFFLSILMIAICFALHRCVNKSDFVQFYMTICQDSKKIILEPKEDYGLMDPGDVSEPCKNQYGILKFNTGSSTTGSASEYSNTGQYSSLSFANPVYEPRGSGVGPSYKVEDIVLQDKNLRKSSGKLKGFKRGILARWEVAKSIWPYMLTIGFAYFITLCLYPGIESEIVSCRFKSWMPVIIMTIFNASDLAGKILASVRHSWSKTNMLIFAGCRVLLIPLLLLCAMPRGHPYLSGEGYPMFFSLLLGLTNGLIGSIPMIQAPSKVSEENRELTGNIMTFSYNIGLTVGSIVAYLLDALVGERISNPCGFNSSIEAISSIKNISSYTLGLTTTTSTSIITPGFSKSTETLTSTAISILNSTLSAITDSSIISATE</sequence>
<comment type="subcellular location">
    <subcellularLocation>
        <location evidence="1">Membrane</location>
        <topology evidence="1">Multi-pass membrane protein</topology>
    </subcellularLocation>
</comment>
<evidence type="ECO:0000256" key="3">
    <source>
        <dbReference type="ARBA" id="ARBA00022448"/>
    </source>
</evidence>
<dbReference type="GeneID" id="8230006"/>
<dbReference type="Proteomes" id="UP000009046">
    <property type="component" value="Unassembled WGS sequence"/>
</dbReference>
<evidence type="ECO:0000256" key="7">
    <source>
        <dbReference type="SAM" id="Phobius"/>
    </source>
</evidence>
<feature type="transmembrane region" description="Helical" evidence="7">
    <location>
        <begin position="72"/>
        <end position="94"/>
    </location>
</feature>
<dbReference type="InterPro" id="IPR002259">
    <property type="entry name" value="Eqnu_transpt"/>
</dbReference>
<gene>
    <name evidence="9" type="primary">8230006</name>
    <name evidence="8" type="ORF">Phum_PHUM449120</name>
</gene>
<dbReference type="HOGENOM" id="CLU_021611_4_1_1"/>
<feature type="transmembrane region" description="Helical" evidence="7">
    <location>
        <begin position="138"/>
        <end position="158"/>
    </location>
</feature>
<keyword evidence="6 7" id="KW-0472">Membrane</keyword>
<organism>
    <name type="scientific">Pediculus humanus subsp. corporis</name>
    <name type="common">Body louse</name>
    <dbReference type="NCBI Taxonomy" id="121224"/>
    <lineage>
        <taxon>Eukaryota</taxon>
        <taxon>Metazoa</taxon>
        <taxon>Ecdysozoa</taxon>
        <taxon>Arthropoda</taxon>
        <taxon>Hexapoda</taxon>
        <taxon>Insecta</taxon>
        <taxon>Pterygota</taxon>
        <taxon>Neoptera</taxon>
        <taxon>Paraneoptera</taxon>
        <taxon>Psocodea</taxon>
        <taxon>Troctomorpha</taxon>
        <taxon>Phthiraptera</taxon>
        <taxon>Anoplura</taxon>
        <taxon>Pediculidae</taxon>
        <taxon>Pediculus</taxon>
    </lineage>
</organism>
<dbReference type="AlphaFoldDB" id="E0VUC9"/>
<evidence type="ECO:0000313" key="9">
    <source>
        <dbReference type="EnsemblMetazoa" id="PHUM449120-PA"/>
    </source>
</evidence>
<dbReference type="SUPFAM" id="SSF103473">
    <property type="entry name" value="MFS general substrate transporter"/>
    <property type="match status" value="1"/>
</dbReference>
<feature type="transmembrane region" description="Helical" evidence="7">
    <location>
        <begin position="409"/>
        <end position="428"/>
    </location>
</feature>
<dbReference type="InterPro" id="IPR036259">
    <property type="entry name" value="MFS_trans_sf"/>
</dbReference>
<dbReference type="KEGG" id="phu:Phum_PHUM449120"/>
<feature type="transmembrane region" description="Helical" evidence="7">
    <location>
        <begin position="106"/>
        <end position="126"/>
    </location>
</feature>